<dbReference type="Pfam" id="PF00403">
    <property type="entry name" value="HMA"/>
    <property type="match status" value="1"/>
</dbReference>
<protein>
    <recommendedName>
        <fullName evidence="2">HMA domain-containing protein</fullName>
    </recommendedName>
</protein>
<dbReference type="SUPFAM" id="SSF55008">
    <property type="entry name" value="HMA, heavy metal-associated domain"/>
    <property type="match status" value="1"/>
</dbReference>
<reference evidence="4" key="1">
    <citation type="journal article" date="2019" name="Int. J. Syst. Evol. Microbiol.">
        <title>The Global Catalogue of Microorganisms (GCM) 10K type strain sequencing project: providing services to taxonomists for standard genome sequencing and annotation.</title>
        <authorList>
            <consortium name="The Broad Institute Genomics Platform"/>
            <consortium name="The Broad Institute Genome Sequencing Center for Infectious Disease"/>
            <person name="Wu L."/>
            <person name="Ma J."/>
        </authorList>
    </citation>
    <scope>NUCLEOTIDE SEQUENCE [LARGE SCALE GENOMIC DNA]</scope>
    <source>
        <strain evidence="4">JCM 31404</strain>
    </source>
</reference>
<evidence type="ECO:0000313" key="4">
    <source>
        <dbReference type="Proteomes" id="UP000634308"/>
    </source>
</evidence>
<evidence type="ECO:0000313" key="3">
    <source>
        <dbReference type="EMBL" id="GGR58080.1"/>
    </source>
</evidence>
<dbReference type="InterPro" id="IPR006121">
    <property type="entry name" value="HMA_dom"/>
</dbReference>
<sequence length="73" mass="7305">MSTELTITGMTCGHCQKAVQEALQQVPGVQSASVDLASGHASVTGPADVQALIAAVVEEGYEAQIAVPASPLA</sequence>
<dbReference type="InterPro" id="IPR036163">
    <property type="entry name" value="HMA_dom_sf"/>
</dbReference>
<evidence type="ECO:0000256" key="1">
    <source>
        <dbReference type="ARBA" id="ARBA00022723"/>
    </source>
</evidence>
<name>A0ABQ2RUL2_9DEIO</name>
<comment type="caution">
    <text evidence="3">The sequence shown here is derived from an EMBL/GenBank/DDBJ whole genome shotgun (WGS) entry which is preliminary data.</text>
</comment>
<dbReference type="Gene3D" id="3.30.70.100">
    <property type="match status" value="1"/>
</dbReference>
<organism evidence="3 4">
    <name type="scientific">Deinococcus seoulensis</name>
    <dbReference type="NCBI Taxonomy" id="1837379"/>
    <lineage>
        <taxon>Bacteria</taxon>
        <taxon>Thermotogati</taxon>
        <taxon>Deinococcota</taxon>
        <taxon>Deinococci</taxon>
        <taxon>Deinococcales</taxon>
        <taxon>Deinococcaceae</taxon>
        <taxon>Deinococcus</taxon>
    </lineage>
</organism>
<dbReference type="PROSITE" id="PS50846">
    <property type="entry name" value="HMA_2"/>
    <property type="match status" value="1"/>
</dbReference>
<accession>A0ABQ2RUL2</accession>
<dbReference type="Proteomes" id="UP000634308">
    <property type="component" value="Unassembled WGS sequence"/>
</dbReference>
<dbReference type="CDD" id="cd00371">
    <property type="entry name" value="HMA"/>
    <property type="match status" value="1"/>
</dbReference>
<keyword evidence="4" id="KW-1185">Reference proteome</keyword>
<feature type="domain" description="HMA" evidence="2">
    <location>
        <begin position="1"/>
        <end position="64"/>
    </location>
</feature>
<evidence type="ECO:0000259" key="2">
    <source>
        <dbReference type="PROSITE" id="PS50846"/>
    </source>
</evidence>
<proteinExistence type="predicted"/>
<gene>
    <name evidence="3" type="ORF">GCM10008959_19780</name>
</gene>
<dbReference type="EMBL" id="BMQM01000011">
    <property type="protein sequence ID" value="GGR58080.1"/>
    <property type="molecule type" value="Genomic_DNA"/>
</dbReference>
<dbReference type="PROSITE" id="PS01047">
    <property type="entry name" value="HMA_1"/>
    <property type="match status" value="1"/>
</dbReference>
<dbReference type="RefSeq" id="WP_189064821.1">
    <property type="nucleotide sequence ID" value="NZ_BMQM01000011.1"/>
</dbReference>
<dbReference type="InterPro" id="IPR017969">
    <property type="entry name" value="Heavy-metal-associated_CS"/>
</dbReference>
<keyword evidence="1" id="KW-0479">Metal-binding</keyword>